<organism evidence="2 3">
    <name type="scientific">Planctomyces bekefii</name>
    <dbReference type="NCBI Taxonomy" id="1653850"/>
    <lineage>
        <taxon>Bacteria</taxon>
        <taxon>Pseudomonadati</taxon>
        <taxon>Planctomycetota</taxon>
        <taxon>Planctomycetia</taxon>
        <taxon>Planctomycetales</taxon>
        <taxon>Planctomycetaceae</taxon>
        <taxon>Planctomyces</taxon>
    </lineage>
</organism>
<protein>
    <submittedName>
        <fullName evidence="2">Uncharacterized protein</fullName>
    </submittedName>
</protein>
<feature type="region of interest" description="Disordered" evidence="1">
    <location>
        <begin position="1"/>
        <end position="20"/>
    </location>
</feature>
<dbReference type="EMBL" id="SRHE01000193">
    <property type="protein sequence ID" value="TWW09727.1"/>
    <property type="molecule type" value="Genomic_DNA"/>
</dbReference>
<dbReference type="AlphaFoldDB" id="A0A5C6M687"/>
<evidence type="ECO:0000313" key="2">
    <source>
        <dbReference type="EMBL" id="TWW09727.1"/>
    </source>
</evidence>
<proteinExistence type="predicted"/>
<reference evidence="2 3" key="2">
    <citation type="submission" date="2019-08" db="EMBL/GenBank/DDBJ databases">
        <authorList>
            <person name="Henke P."/>
        </authorList>
    </citation>
    <scope>NUCLEOTIDE SEQUENCE [LARGE SCALE GENOMIC DNA]</scope>
    <source>
        <strain evidence="2">Phe10_nw2017</strain>
    </source>
</reference>
<reference evidence="2 3" key="1">
    <citation type="submission" date="2019-08" db="EMBL/GenBank/DDBJ databases">
        <title>100 year-old enigma solved: identification of Planctomyces bekefii, the type genus and species of the phylum Planctomycetes.</title>
        <authorList>
            <person name="Svetlana D.N."/>
            <person name="Overmann J."/>
        </authorList>
    </citation>
    <scope>NUCLEOTIDE SEQUENCE [LARGE SCALE GENOMIC DNA]</scope>
    <source>
        <strain evidence="2">Phe10_nw2017</strain>
    </source>
</reference>
<accession>A0A5C6M687</accession>
<keyword evidence="3" id="KW-1185">Reference proteome</keyword>
<sequence>MSVAMCQHGPEAAHGGGIDSQAELGQVAFEERADERFTPGGAVGIIVGKEGAWEATAKPERFKGCRSGFGQVEAVQINKLNASGEGF</sequence>
<gene>
    <name evidence="2" type="ORF">E3A20_11430</name>
</gene>
<evidence type="ECO:0000313" key="3">
    <source>
        <dbReference type="Proteomes" id="UP000321083"/>
    </source>
</evidence>
<comment type="caution">
    <text evidence="2">The sequence shown here is derived from an EMBL/GenBank/DDBJ whole genome shotgun (WGS) entry which is preliminary data.</text>
</comment>
<dbReference type="Proteomes" id="UP000321083">
    <property type="component" value="Unassembled WGS sequence"/>
</dbReference>
<name>A0A5C6M687_9PLAN</name>
<evidence type="ECO:0000256" key="1">
    <source>
        <dbReference type="SAM" id="MobiDB-lite"/>
    </source>
</evidence>